<dbReference type="GO" id="GO:0006508">
    <property type="term" value="P:proteolysis"/>
    <property type="evidence" value="ECO:0007669"/>
    <property type="project" value="InterPro"/>
</dbReference>
<dbReference type="InterPro" id="IPR041489">
    <property type="entry name" value="PDZ_6"/>
</dbReference>
<evidence type="ECO:0000313" key="2">
    <source>
        <dbReference type="EMBL" id="VAW23627.1"/>
    </source>
</evidence>
<reference evidence="2" key="1">
    <citation type="submission" date="2018-06" db="EMBL/GenBank/DDBJ databases">
        <authorList>
            <person name="Zhirakovskaya E."/>
        </authorList>
    </citation>
    <scope>NUCLEOTIDE SEQUENCE</scope>
</reference>
<dbReference type="GO" id="GO:0030288">
    <property type="term" value="C:outer membrane-bounded periplasmic space"/>
    <property type="evidence" value="ECO:0007669"/>
    <property type="project" value="TreeGrafter"/>
</dbReference>
<dbReference type="Pfam" id="PF17820">
    <property type="entry name" value="PDZ_6"/>
    <property type="match status" value="1"/>
</dbReference>
<dbReference type="InterPro" id="IPR041613">
    <property type="entry name" value="Pept_S41_N"/>
</dbReference>
<dbReference type="CDD" id="cd07561">
    <property type="entry name" value="Peptidase_S41_CPP_like"/>
    <property type="match status" value="1"/>
</dbReference>
<dbReference type="PROSITE" id="PS51257">
    <property type="entry name" value="PROKAR_LIPOPROTEIN"/>
    <property type="match status" value="1"/>
</dbReference>
<dbReference type="SUPFAM" id="SSF50156">
    <property type="entry name" value="PDZ domain-like"/>
    <property type="match status" value="1"/>
</dbReference>
<dbReference type="PANTHER" id="PTHR32060:SF30">
    <property type="entry name" value="CARBOXY-TERMINAL PROCESSING PROTEASE CTPA"/>
    <property type="match status" value="1"/>
</dbReference>
<protein>
    <recommendedName>
        <fullName evidence="1">Tail specific protease domain-containing protein</fullName>
    </recommendedName>
</protein>
<dbReference type="GO" id="GO:0004175">
    <property type="term" value="F:endopeptidase activity"/>
    <property type="evidence" value="ECO:0007669"/>
    <property type="project" value="TreeGrafter"/>
</dbReference>
<proteinExistence type="predicted"/>
<dbReference type="GO" id="GO:0008236">
    <property type="term" value="F:serine-type peptidase activity"/>
    <property type="evidence" value="ECO:0007669"/>
    <property type="project" value="InterPro"/>
</dbReference>
<sequence>MILMRRIIPLSFILAILVAGCKKEDIKTEPVQEGEIPSAVIKINEFIHDNMDYYYLWNKQMPELDYTKQPNSFKYFDTLLYKPTDRWSFITDDYEALINSYQGIEVSMGHSFSLFWKDETHTEIIGILEFVYPNSPASEAGLKRGDIFSAVDGMELNADNYVSLLNETSYTLTIAEFTGDVLTPVKEVDLTARQITENPILRYDTLKINGATIGYMAYKNFLANYNDSLTSAFTWLKNAGVTEMVLDLRYNNGGYITAMQHLSSILAPIQQVENKSVIIEDKYNENLTQYYTQKGSSMKTLFKNAGTNLDLNTLYILTGQNTASASEALIIGLAPYMNVVTIGGQTHGKYTGALVISDPEKKHNWAIQPIVSKYANSVGYTDFPDGLTPTIAGEDDLSHGLGSPKEGLMALALEQITGTAAVAVTKSLRLRMGSRLKSYDSNRPRKNIPLLKETL</sequence>
<dbReference type="SMART" id="SM00245">
    <property type="entry name" value="TSPc"/>
    <property type="match status" value="1"/>
</dbReference>
<evidence type="ECO:0000259" key="1">
    <source>
        <dbReference type="SMART" id="SM00245"/>
    </source>
</evidence>
<dbReference type="PANTHER" id="PTHR32060">
    <property type="entry name" value="TAIL-SPECIFIC PROTEASE"/>
    <property type="match status" value="1"/>
</dbReference>
<dbReference type="SUPFAM" id="SSF52096">
    <property type="entry name" value="ClpP/crotonase"/>
    <property type="match status" value="1"/>
</dbReference>
<dbReference type="Gene3D" id="3.90.226.10">
    <property type="entry name" value="2-enoyl-CoA Hydratase, Chain A, domain 1"/>
    <property type="match status" value="1"/>
</dbReference>
<dbReference type="GO" id="GO:0007165">
    <property type="term" value="P:signal transduction"/>
    <property type="evidence" value="ECO:0007669"/>
    <property type="project" value="TreeGrafter"/>
</dbReference>
<dbReference type="EMBL" id="UOEP01000199">
    <property type="protein sequence ID" value="VAW23627.1"/>
    <property type="molecule type" value="Genomic_DNA"/>
</dbReference>
<dbReference type="InterPro" id="IPR036034">
    <property type="entry name" value="PDZ_sf"/>
</dbReference>
<dbReference type="Pfam" id="PF03572">
    <property type="entry name" value="Peptidase_S41"/>
    <property type="match status" value="1"/>
</dbReference>
<dbReference type="Gene3D" id="3.30.750.170">
    <property type="match status" value="1"/>
</dbReference>
<feature type="domain" description="Tail specific protease" evidence="1">
    <location>
        <begin position="183"/>
        <end position="394"/>
    </location>
</feature>
<gene>
    <name evidence="2" type="ORF">MNBD_BACTEROID01-1705</name>
</gene>
<accession>A0A3B0UEB5</accession>
<dbReference type="Gene3D" id="2.30.42.10">
    <property type="match status" value="1"/>
</dbReference>
<dbReference type="Pfam" id="PF18294">
    <property type="entry name" value="Pept_S41_N"/>
    <property type="match status" value="1"/>
</dbReference>
<dbReference type="InterPro" id="IPR005151">
    <property type="entry name" value="Tail-specific_protease"/>
</dbReference>
<dbReference type="InterPro" id="IPR029045">
    <property type="entry name" value="ClpP/crotonase-like_dom_sf"/>
</dbReference>
<dbReference type="AlphaFoldDB" id="A0A3B0UEB5"/>
<name>A0A3B0UEB5_9ZZZZ</name>
<organism evidence="2">
    <name type="scientific">hydrothermal vent metagenome</name>
    <dbReference type="NCBI Taxonomy" id="652676"/>
    <lineage>
        <taxon>unclassified sequences</taxon>
        <taxon>metagenomes</taxon>
        <taxon>ecological metagenomes</taxon>
    </lineage>
</organism>